<name>A0A2T3ZDS0_TRIA4</name>
<protein>
    <submittedName>
        <fullName evidence="2">Uncharacterized protein</fullName>
    </submittedName>
</protein>
<evidence type="ECO:0000256" key="1">
    <source>
        <dbReference type="SAM" id="Phobius"/>
    </source>
</evidence>
<dbReference type="Proteomes" id="UP000240493">
    <property type="component" value="Unassembled WGS sequence"/>
</dbReference>
<keyword evidence="1" id="KW-0472">Membrane</keyword>
<proteinExistence type="predicted"/>
<gene>
    <name evidence="2" type="ORF">M441DRAFT_55986</name>
</gene>
<evidence type="ECO:0000313" key="3">
    <source>
        <dbReference type="Proteomes" id="UP000240493"/>
    </source>
</evidence>
<dbReference type="AlphaFoldDB" id="A0A2T3ZDS0"/>
<organism evidence="2 3">
    <name type="scientific">Trichoderma asperellum (strain ATCC 204424 / CBS 433.97 / NBRC 101777)</name>
    <dbReference type="NCBI Taxonomy" id="1042311"/>
    <lineage>
        <taxon>Eukaryota</taxon>
        <taxon>Fungi</taxon>
        <taxon>Dikarya</taxon>
        <taxon>Ascomycota</taxon>
        <taxon>Pezizomycotina</taxon>
        <taxon>Sordariomycetes</taxon>
        <taxon>Hypocreomycetidae</taxon>
        <taxon>Hypocreales</taxon>
        <taxon>Hypocreaceae</taxon>
        <taxon>Trichoderma</taxon>
    </lineage>
</organism>
<feature type="transmembrane region" description="Helical" evidence="1">
    <location>
        <begin position="6"/>
        <end position="26"/>
    </location>
</feature>
<keyword evidence="3" id="KW-1185">Reference proteome</keyword>
<sequence>MRHTPLSLSLSLSLFFLVGFLFPCVLKCRRRYGMCARSTEGLPACGYGSSCWLASFTLWTLRPDFP</sequence>
<accession>A0A2T3ZDS0</accession>
<evidence type="ECO:0000313" key="2">
    <source>
        <dbReference type="EMBL" id="PTB42934.1"/>
    </source>
</evidence>
<reference evidence="2 3" key="1">
    <citation type="submission" date="2016-07" db="EMBL/GenBank/DDBJ databases">
        <title>Multiple horizontal gene transfer events from other fungi enriched the ability of initially mycotrophic Trichoderma (Ascomycota) to feed on dead plant biomass.</title>
        <authorList>
            <consortium name="DOE Joint Genome Institute"/>
            <person name="Aerts A."/>
            <person name="Atanasova L."/>
            <person name="Chenthamara K."/>
            <person name="Zhang J."/>
            <person name="Grujic M."/>
            <person name="Henrissat B."/>
            <person name="Kuo A."/>
            <person name="Salamov A."/>
            <person name="Lipzen A."/>
            <person name="Labutti K."/>
            <person name="Barry K."/>
            <person name="Miao Y."/>
            <person name="Rahimi M.J."/>
            <person name="Shen Q."/>
            <person name="Grigoriev I.V."/>
            <person name="Kubicek C.P."/>
            <person name="Druzhinina I.S."/>
        </authorList>
    </citation>
    <scope>NUCLEOTIDE SEQUENCE [LARGE SCALE GENOMIC DNA]</scope>
    <source>
        <strain evidence="2 3">CBS 433.97</strain>
    </source>
</reference>
<keyword evidence="1" id="KW-0812">Transmembrane</keyword>
<keyword evidence="1" id="KW-1133">Transmembrane helix</keyword>
<dbReference type="EMBL" id="KZ679259">
    <property type="protein sequence ID" value="PTB42934.1"/>
    <property type="molecule type" value="Genomic_DNA"/>
</dbReference>